<organism evidence="2 3">
    <name type="scientific">Tagetes erecta</name>
    <name type="common">African marigold</name>
    <dbReference type="NCBI Taxonomy" id="13708"/>
    <lineage>
        <taxon>Eukaryota</taxon>
        <taxon>Viridiplantae</taxon>
        <taxon>Streptophyta</taxon>
        <taxon>Embryophyta</taxon>
        <taxon>Tracheophyta</taxon>
        <taxon>Spermatophyta</taxon>
        <taxon>Magnoliopsida</taxon>
        <taxon>eudicotyledons</taxon>
        <taxon>Gunneridae</taxon>
        <taxon>Pentapetalae</taxon>
        <taxon>asterids</taxon>
        <taxon>campanulids</taxon>
        <taxon>Asterales</taxon>
        <taxon>Asteraceae</taxon>
        <taxon>Asteroideae</taxon>
        <taxon>Heliantheae alliance</taxon>
        <taxon>Tageteae</taxon>
        <taxon>Tagetes</taxon>
    </lineage>
</organism>
<feature type="compositionally biased region" description="Polar residues" evidence="1">
    <location>
        <begin position="56"/>
        <end position="67"/>
    </location>
</feature>
<protein>
    <submittedName>
        <fullName evidence="2">Uncharacterized protein</fullName>
    </submittedName>
</protein>
<keyword evidence="3" id="KW-1185">Reference proteome</keyword>
<name>A0AAD8JRQ0_TARER</name>
<feature type="region of interest" description="Disordered" evidence="1">
    <location>
        <begin position="51"/>
        <end position="72"/>
    </location>
</feature>
<evidence type="ECO:0000313" key="3">
    <source>
        <dbReference type="Proteomes" id="UP001229421"/>
    </source>
</evidence>
<evidence type="ECO:0000256" key="1">
    <source>
        <dbReference type="SAM" id="MobiDB-lite"/>
    </source>
</evidence>
<dbReference type="EMBL" id="JAUHHV010000011">
    <property type="protein sequence ID" value="KAK1408698.1"/>
    <property type="molecule type" value="Genomic_DNA"/>
</dbReference>
<comment type="caution">
    <text evidence="2">The sequence shown here is derived from an EMBL/GenBank/DDBJ whole genome shotgun (WGS) entry which is preliminary data.</text>
</comment>
<evidence type="ECO:0000313" key="2">
    <source>
        <dbReference type="EMBL" id="KAK1408698.1"/>
    </source>
</evidence>
<accession>A0AAD8JRQ0</accession>
<gene>
    <name evidence="2" type="ORF">QVD17_40691</name>
</gene>
<sequence length="132" mass="14514">MTTAIVAIYSLANQLKIKMVLHSERYSYPYSSSEQSYSSYHQGSVGSIQGGYGHTNPYSQHHQSSWSNGGGGYHGNGANHHFGSGGFTTMLPNTGPYDHSYYHGHSGHNSYGNGSNYGYQQTSWTHKNLDNE</sequence>
<dbReference type="AlphaFoldDB" id="A0AAD8JRQ0"/>
<proteinExistence type="predicted"/>
<reference evidence="2" key="1">
    <citation type="journal article" date="2023" name="bioRxiv">
        <title>Improved chromosome-level genome assembly for marigold (Tagetes erecta).</title>
        <authorList>
            <person name="Jiang F."/>
            <person name="Yuan L."/>
            <person name="Wang S."/>
            <person name="Wang H."/>
            <person name="Xu D."/>
            <person name="Wang A."/>
            <person name="Fan W."/>
        </authorList>
    </citation>
    <scope>NUCLEOTIDE SEQUENCE</scope>
    <source>
        <strain evidence="2">WSJ</strain>
        <tissue evidence="2">Leaf</tissue>
    </source>
</reference>
<dbReference type="Proteomes" id="UP001229421">
    <property type="component" value="Unassembled WGS sequence"/>
</dbReference>